<dbReference type="GO" id="GO:0016491">
    <property type="term" value="F:oxidoreductase activity"/>
    <property type="evidence" value="ECO:0007669"/>
    <property type="project" value="InterPro"/>
</dbReference>
<protein>
    <submittedName>
        <fullName evidence="2">O-antigen synthesis protein WbyH</fullName>
    </submittedName>
</protein>
<dbReference type="Pfam" id="PF01593">
    <property type="entry name" value="Amino_oxidase"/>
    <property type="match status" value="1"/>
</dbReference>
<proteinExistence type="predicted"/>
<feature type="domain" description="Amine oxidase" evidence="1">
    <location>
        <begin position="203"/>
        <end position="428"/>
    </location>
</feature>
<dbReference type="RefSeq" id="WP_203960687.1">
    <property type="nucleotide sequence ID" value="NZ_AP023355.1"/>
</dbReference>
<evidence type="ECO:0000313" key="2">
    <source>
        <dbReference type="EMBL" id="BCJ33864.1"/>
    </source>
</evidence>
<dbReference type="SUPFAM" id="SSF51905">
    <property type="entry name" value="FAD/NAD(P)-binding domain"/>
    <property type="match status" value="1"/>
</dbReference>
<dbReference type="AlphaFoldDB" id="A0A7R7DLC7"/>
<dbReference type="Gene3D" id="3.50.50.60">
    <property type="entry name" value="FAD/NAD(P)-binding domain"/>
    <property type="match status" value="1"/>
</dbReference>
<keyword evidence="3" id="KW-1185">Reference proteome</keyword>
<dbReference type="InterPro" id="IPR002937">
    <property type="entry name" value="Amino_oxidase"/>
</dbReference>
<gene>
    <name evidence="2" type="primary">wbyH</name>
    <name evidence="2" type="ORF">Athai_13670</name>
</gene>
<dbReference type="KEGG" id="atl:Athai_13670"/>
<reference evidence="2 3" key="1">
    <citation type="submission" date="2020-08" db="EMBL/GenBank/DDBJ databases">
        <title>Whole genome shotgun sequence of Actinocatenispora thailandica NBRC 105041.</title>
        <authorList>
            <person name="Komaki H."/>
            <person name="Tamura T."/>
        </authorList>
    </citation>
    <scope>NUCLEOTIDE SEQUENCE [LARGE SCALE GENOMIC DNA]</scope>
    <source>
        <strain evidence="2 3">NBRC 105041</strain>
    </source>
</reference>
<sequence>MQIAIVGAGLAGLAAAQRLAAAGIDANVYEAKPHWGGHAHSDEVDGFWFDEGPHVSFTGDAVIREMFERSSGGSGELTASIGCYFHGHWTTHPVQVHLHGLPADLVADCILDFFAPRPAPTEASNYAEWLVATYGRTFAETFPYVYTRKYWTVEPAQLSTDWIGPRMQRPSAREMVLGALTPDMAGTFHYLKTYRYPRAGAFRSYVRELGESANVIVDKEVSIVDVATRKLHFADGSCQPYDQLISTMPLDQLLRRIGGVPVPVPVRQATDDLLCTSVVLVDIGIKRAEVTSYDWLYFYDEDICISRLSAPSRYAASMAPAGCSSVQAEVYFSRERPLRQDPARTADRVVGELIRVGILRDQSEVLFSRVRVIPYANVVVNQRHASALSVIRPFVAECGITLAGRYGEWKYYWTDDAIHSGWRAAAGVTERITAPAVPDGP</sequence>
<dbReference type="PANTHER" id="PTHR21197:SF0">
    <property type="entry name" value="UDP-GALACTOPYRANOSE MUTASE"/>
    <property type="match status" value="1"/>
</dbReference>
<dbReference type="InterPro" id="IPR036188">
    <property type="entry name" value="FAD/NAD-bd_sf"/>
</dbReference>
<accession>A0A7R7DLC7</accession>
<name>A0A7R7DLC7_9ACTN</name>
<dbReference type="PANTHER" id="PTHR21197">
    <property type="entry name" value="UDP-GALACTOPYRANOSE MUTASE"/>
    <property type="match status" value="1"/>
</dbReference>
<evidence type="ECO:0000313" key="3">
    <source>
        <dbReference type="Proteomes" id="UP000611640"/>
    </source>
</evidence>
<dbReference type="GO" id="GO:0050660">
    <property type="term" value="F:flavin adenine dinucleotide binding"/>
    <property type="evidence" value="ECO:0007669"/>
    <property type="project" value="TreeGrafter"/>
</dbReference>
<dbReference type="Proteomes" id="UP000611640">
    <property type="component" value="Chromosome"/>
</dbReference>
<dbReference type="EMBL" id="AP023355">
    <property type="protein sequence ID" value="BCJ33864.1"/>
    <property type="molecule type" value="Genomic_DNA"/>
</dbReference>
<dbReference type="GO" id="GO:0005829">
    <property type="term" value="C:cytosol"/>
    <property type="evidence" value="ECO:0007669"/>
    <property type="project" value="TreeGrafter"/>
</dbReference>
<organism evidence="2 3">
    <name type="scientific">Actinocatenispora thailandica</name>
    <dbReference type="NCBI Taxonomy" id="227318"/>
    <lineage>
        <taxon>Bacteria</taxon>
        <taxon>Bacillati</taxon>
        <taxon>Actinomycetota</taxon>
        <taxon>Actinomycetes</taxon>
        <taxon>Micromonosporales</taxon>
        <taxon>Micromonosporaceae</taxon>
        <taxon>Actinocatenispora</taxon>
    </lineage>
</organism>
<evidence type="ECO:0000259" key="1">
    <source>
        <dbReference type="Pfam" id="PF01593"/>
    </source>
</evidence>
<dbReference type="PRINTS" id="PR00419">
    <property type="entry name" value="ADXRDTASE"/>
</dbReference>
<dbReference type="Pfam" id="PF13450">
    <property type="entry name" value="NAD_binding_8"/>
    <property type="match status" value="1"/>
</dbReference>
<dbReference type="GO" id="GO:0008767">
    <property type="term" value="F:UDP-galactopyranose mutase activity"/>
    <property type="evidence" value="ECO:0007669"/>
    <property type="project" value="TreeGrafter"/>
</dbReference>